<dbReference type="PATRIC" id="fig|1167006.5.peg.1788"/>
<evidence type="ECO:0000313" key="4">
    <source>
        <dbReference type="Proteomes" id="UP000011721"/>
    </source>
</evidence>
<dbReference type="AlphaFoldDB" id="M1P3W6"/>
<dbReference type="KEGG" id="dsf:UWK_01620"/>
<keyword evidence="4" id="KW-1185">Reference proteome</keyword>
<feature type="transmembrane region" description="Helical" evidence="2">
    <location>
        <begin position="7"/>
        <end position="32"/>
    </location>
</feature>
<evidence type="ECO:0000256" key="1">
    <source>
        <dbReference type="ARBA" id="ARBA00010894"/>
    </source>
</evidence>
<dbReference type="RefSeq" id="WP_015403869.1">
    <property type="nucleotide sequence ID" value="NC_020304.1"/>
</dbReference>
<dbReference type="GO" id="GO:0016020">
    <property type="term" value="C:membrane"/>
    <property type="evidence" value="ECO:0007669"/>
    <property type="project" value="InterPro"/>
</dbReference>
<protein>
    <submittedName>
        <fullName evidence="3">Putative integral membrane protein</fullName>
    </submittedName>
</protein>
<accession>M1P3W6</accession>
<keyword evidence="2" id="KW-0472">Membrane</keyword>
<proteinExistence type="inferred from homology"/>
<gene>
    <name evidence="3" type="ordered locus">UWK_01620</name>
</gene>
<reference evidence="4" key="1">
    <citation type="journal article" date="2013" name="Stand. Genomic Sci.">
        <title>Complete genome sequence of Desulfocapsa sulfexigens, a marine deltaproteobacterium specialized in disproportionating inorganic sulfur compounds.</title>
        <authorList>
            <person name="Finster K.W."/>
            <person name="Kjeldsen K.U."/>
            <person name="Kube M."/>
            <person name="Reinhardt R."/>
            <person name="Mussmann M."/>
            <person name="Amann R."/>
            <person name="Schreiber L."/>
        </authorList>
    </citation>
    <scope>NUCLEOTIDE SEQUENCE [LARGE SCALE GENOMIC DNA]</scope>
    <source>
        <strain evidence="4">DSM 10523 / SB164P1</strain>
    </source>
</reference>
<dbReference type="Pfam" id="PF02325">
    <property type="entry name" value="CCB3_YggT"/>
    <property type="match status" value="1"/>
</dbReference>
<name>M1P3W6_DESSD</name>
<dbReference type="STRING" id="1167006.UWK_01620"/>
<sequence length="99" mass="11290">MFVVNNFMMAIAQLIDFLLTAYMWIIIGRAVISWVNADPYNPIVRFLYDVTEPLLSRIRRVIPMSMGGIDFSPMILIMAIMFLQSFLVPTLKQLATAMG</sequence>
<feature type="transmembrane region" description="Helical" evidence="2">
    <location>
        <begin position="71"/>
        <end position="91"/>
    </location>
</feature>
<dbReference type="InterPro" id="IPR003425">
    <property type="entry name" value="CCB3/YggT"/>
</dbReference>
<organism evidence="3 4">
    <name type="scientific">Desulfocapsa sulfexigens (strain DSM 10523 / SB164P1)</name>
    <dbReference type="NCBI Taxonomy" id="1167006"/>
    <lineage>
        <taxon>Bacteria</taxon>
        <taxon>Pseudomonadati</taxon>
        <taxon>Thermodesulfobacteriota</taxon>
        <taxon>Desulfobulbia</taxon>
        <taxon>Desulfobulbales</taxon>
        <taxon>Desulfocapsaceae</taxon>
        <taxon>Desulfocapsa</taxon>
    </lineage>
</organism>
<dbReference type="PANTHER" id="PTHR33219">
    <property type="entry name" value="YLMG HOMOLOG PROTEIN 2, CHLOROPLASTIC"/>
    <property type="match status" value="1"/>
</dbReference>
<dbReference type="eggNOG" id="COG0762">
    <property type="taxonomic scope" value="Bacteria"/>
</dbReference>
<evidence type="ECO:0000313" key="3">
    <source>
        <dbReference type="EMBL" id="AGF78178.1"/>
    </source>
</evidence>
<evidence type="ECO:0000256" key="2">
    <source>
        <dbReference type="SAM" id="Phobius"/>
    </source>
</evidence>
<keyword evidence="2" id="KW-1133">Transmembrane helix</keyword>
<dbReference type="EMBL" id="CP003985">
    <property type="protein sequence ID" value="AGF78178.1"/>
    <property type="molecule type" value="Genomic_DNA"/>
</dbReference>
<comment type="similarity">
    <text evidence="1">Belongs to the YggT family.</text>
</comment>
<dbReference type="Proteomes" id="UP000011721">
    <property type="component" value="Chromosome"/>
</dbReference>
<keyword evidence="2" id="KW-0812">Transmembrane</keyword>
<dbReference type="OrthoDB" id="47652at2"/>
<dbReference type="HOGENOM" id="CLU_136788_1_0_7"/>
<dbReference type="PANTHER" id="PTHR33219:SF14">
    <property type="entry name" value="PROTEIN COFACTOR ASSEMBLY OF COMPLEX C SUBUNIT B CCB3, CHLOROPLASTIC-RELATED"/>
    <property type="match status" value="1"/>
</dbReference>